<dbReference type="Proteomes" id="UP000636505">
    <property type="component" value="Unassembled WGS sequence"/>
</dbReference>
<sequence>MRRKWSAIELMESWTLEPGERTLVLQKRSVNRLGFALLLKFFQREGRFPVQKNEIPHCAQIFVAEQLELPISH</sequence>
<evidence type="ECO:0000313" key="2">
    <source>
        <dbReference type="EMBL" id="MBE9079573.1"/>
    </source>
</evidence>
<evidence type="ECO:0000313" key="3">
    <source>
        <dbReference type="Proteomes" id="UP000636505"/>
    </source>
</evidence>
<keyword evidence="3" id="KW-1185">Reference proteome</keyword>
<dbReference type="RefSeq" id="WP_193910671.1">
    <property type="nucleotide sequence ID" value="NZ_JADEXG010000060.1"/>
</dbReference>
<proteinExistence type="predicted"/>
<protein>
    <submittedName>
        <fullName evidence="2">DUF4158 domain-containing protein</fullName>
    </submittedName>
</protein>
<dbReference type="AlphaFoldDB" id="A0A8J7AKT4"/>
<name>A0A8J7AKT4_9CYAN</name>
<evidence type="ECO:0000259" key="1">
    <source>
        <dbReference type="Pfam" id="PF13700"/>
    </source>
</evidence>
<comment type="caution">
    <text evidence="2">The sequence shown here is derived from an EMBL/GenBank/DDBJ whole genome shotgun (WGS) entry which is preliminary data.</text>
</comment>
<dbReference type="EMBL" id="JADEXG010000060">
    <property type="protein sequence ID" value="MBE9079573.1"/>
    <property type="molecule type" value="Genomic_DNA"/>
</dbReference>
<gene>
    <name evidence="2" type="ORF">IQ241_20110</name>
</gene>
<reference evidence="2" key="1">
    <citation type="submission" date="2020-10" db="EMBL/GenBank/DDBJ databases">
        <authorList>
            <person name="Castelo-Branco R."/>
            <person name="Eusebio N."/>
            <person name="Adriana R."/>
            <person name="Vieira A."/>
            <person name="Brugerolle De Fraissinette N."/>
            <person name="Rezende De Castro R."/>
            <person name="Schneider M.P."/>
            <person name="Vasconcelos V."/>
            <person name="Leao P.N."/>
        </authorList>
    </citation>
    <scope>NUCLEOTIDE SEQUENCE</scope>
    <source>
        <strain evidence="2">LEGE 07310</strain>
    </source>
</reference>
<dbReference type="Pfam" id="PF13700">
    <property type="entry name" value="DUF4158"/>
    <property type="match status" value="1"/>
</dbReference>
<accession>A0A8J7AKT4</accession>
<dbReference type="InterPro" id="IPR025296">
    <property type="entry name" value="DUF4158"/>
</dbReference>
<organism evidence="2 3">
    <name type="scientific">Vasconcelosia minhoensis LEGE 07310</name>
    <dbReference type="NCBI Taxonomy" id="915328"/>
    <lineage>
        <taxon>Bacteria</taxon>
        <taxon>Bacillati</taxon>
        <taxon>Cyanobacteriota</taxon>
        <taxon>Cyanophyceae</taxon>
        <taxon>Nodosilineales</taxon>
        <taxon>Cymatolegaceae</taxon>
        <taxon>Vasconcelosia</taxon>
        <taxon>Vasconcelosia minhoensis</taxon>
    </lineage>
</organism>
<feature type="domain" description="DUF4158" evidence="1">
    <location>
        <begin position="6"/>
        <end position="69"/>
    </location>
</feature>